<dbReference type="InterPro" id="IPR052453">
    <property type="entry name" value="CONSTANS-like_ZF"/>
</dbReference>
<dbReference type="PROSITE" id="PS51017">
    <property type="entry name" value="CCT"/>
    <property type="match status" value="1"/>
</dbReference>
<feature type="compositionally biased region" description="Basic and acidic residues" evidence="4">
    <location>
        <begin position="45"/>
        <end position="56"/>
    </location>
</feature>
<feature type="compositionally biased region" description="Basic and acidic residues" evidence="4">
    <location>
        <begin position="19"/>
        <end position="30"/>
    </location>
</feature>
<gene>
    <name evidence="6" type="primary">CIA2_2</name>
    <name evidence="6" type="ORF">g.55148</name>
</gene>
<feature type="domain" description="CCT" evidence="5">
    <location>
        <begin position="113"/>
        <end position="157"/>
    </location>
</feature>
<name>A0A1D1Y458_9ARAE</name>
<evidence type="ECO:0000256" key="3">
    <source>
        <dbReference type="PROSITE-ProRule" id="PRU00357"/>
    </source>
</evidence>
<protein>
    <submittedName>
        <fullName evidence="6">Protein CHLOROPLAST IMPORT APPARATUS 2</fullName>
    </submittedName>
</protein>
<evidence type="ECO:0000256" key="4">
    <source>
        <dbReference type="SAM" id="MobiDB-lite"/>
    </source>
</evidence>
<organism evidence="6">
    <name type="scientific">Anthurium amnicola</name>
    <dbReference type="NCBI Taxonomy" id="1678845"/>
    <lineage>
        <taxon>Eukaryota</taxon>
        <taxon>Viridiplantae</taxon>
        <taxon>Streptophyta</taxon>
        <taxon>Embryophyta</taxon>
        <taxon>Tracheophyta</taxon>
        <taxon>Spermatophyta</taxon>
        <taxon>Magnoliopsida</taxon>
        <taxon>Liliopsida</taxon>
        <taxon>Araceae</taxon>
        <taxon>Pothoideae</taxon>
        <taxon>Potheae</taxon>
        <taxon>Anthurium</taxon>
    </lineage>
</organism>
<evidence type="ECO:0000259" key="5">
    <source>
        <dbReference type="PROSITE" id="PS51017"/>
    </source>
</evidence>
<accession>A0A1D1Y458</accession>
<reference evidence="6" key="1">
    <citation type="submission" date="2015-07" db="EMBL/GenBank/DDBJ databases">
        <title>Transcriptome Assembly of Anthurium amnicola.</title>
        <authorList>
            <person name="Suzuki J."/>
        </authorList>
    </citation>
    <scope>NUCLEOTIDE SEQUENCE</scope>
</reference>
<dbReference type="EMBL" id="GDJX01018506">
    <property type="protein sequence ID" value="JAT49430.1"/>
    <property type="molecule type" value="Transcribed_RNA"/>
</dbReference>
<evidence type="ECO:0000313" key="6">
    <source>
        <dbReference type="EMBL" id="JAT49430.1"/>
    </source>
</evidence>
<dbReference type="GO" id="GO:0006355">
    <property type="term" value="P:regulation of DNA-templated transcription"/>
    <property type="evidence" value="ECO:0007669"/>
    <property type="project" value="TreeGrafter"/>
</dbReference>
<feature type="non-terminal residue" evidence="6">
    <location>
        <position position="1"/>
    </location>
</feature>
<evidence type="ECO:0000256" key="1">
    <source>
        <dbReference type="ARBA" id="ARBA00004123"/>
    </source>
</evidence>
<keyword evidence="2 3" id="KW-0539">Nucleus</keyword>
<feature type="compositionally biased region" description="Basic residues" evidence="4">
    <location>
        <begin position="146"/>
        <end position="156"/>
    </location>
</feature>
<dbReference type="Pfam" id="PF06203">
    <property type="entry name" value="CCT"/>
    <property type="match status" value="1"/>
</dbReference>
<evidence type="ECO:0000256" key="2">
    <source>
        <dbReference type="ARBA" id="ARBA00023242"/>
    </source>
</evidence>
<feature type="region of interest" description="Disordered" evidence="4">
    <location>
        <begin position="19"/>
        <end position="60"/>
    </location>
</feature>
<sequence>PEKKKKKKVQKVERVEKVLDKAGRVAEKAPEAGTDSASTAEEEEQQRQSEAGKEKPPALGLKLSYEEVAKAWTGRGSPFSDAVDSSESPADTIARLSQIDLFPEGAAGAGGVREASVLRYKEKRRTRLFSKKIRYQVRKVNADRRPRMKASGRFVRRPSLSP</sequence>
<dbReference type="InterPro" id="IPR010402">
    <property type="entry name" value="CCT_domain"/>
</dbReference>
<dbReference type="AlphaFoldDB" id="A0A1D1Y458"/>
<dbReference type="PANTHER" id="PTHR31874:SF10">
    <property type="entry name" value="PROTEIN CHLOROPLAST IMPORT APPARATUS 2"/>
    <property type="match status" value="1"/>
</dbReference>
<feature type="region of interest" description="Disordered" evidence="4">
    <location>
        <begin position="141"/>
        <end position="162"/>
    </location>
</feature>
<proteinExistence type="predicted"/>
<dbReference type="GO" id="GO:0005634">
    <property type="term" value="C:nucleus"/>
    <property type="evidence" value="ECO:0007669"/>
    <property type="project" value="UniProtKB-SubCell"/>
</dbReference>
<dbReference type="PANTHER" id="PTHR31874">
    <property type="entry name" value="CCT MOTIF FAMILY PROTEIN, EXPRESSED"/>
    <property type="match status" value="1"/>
</dbReference>
<comment type="subcellular location">
    <subcellularLocation>
        <location evidence="1 3">Nucleus</location>
    </subcellularLocation>
</comment>